<dbReference type="GO" id="GO:0008610">
    <property type="term" value="P:lipid biosynthetic process"/>
    <property type="evidence" value="ECO:0007669"/>
    <property type="project" value="TreeGrafter"/>
</dbReference>
<dbReference type="Pfam" id="PF00975">
    <property type="entry name" value="Thioesterase"/>
    <property type="match status" value="1"/>
</dbReference>
<evidence type="ECO:0000256" key="1">
    <source>
        <dbReference type="ARBA" id="ARBA00007169"/>
    </source>
</evidence>
<dbReference type="InterPro" id="IPR001031">
    <property type="entry name" value="Thioesterase"/>
</dbReference>
<evidence type="ECO:0000259" key="2">
    <source>
        <dbReference type="Pfam" id="PF00975"/>
    </source>
</evidence>
<dbReference type="AlphaFoldDB" id="A0AAD9MMP4"/>
<feature type="domain" description="Thioesterase" evidence="2">
    <location>
        <begin position="3"/>
        <end position="134"/>
    </location>
</feature>
<name>A0AAD9MMP4_PROWI</name>
<dbReference type="PANTHER" id="PTHR11487:SF0">
    <property type="entry name" value="S-ACYL FATTY ACID SYNTHASE THIOESTERASE, MEDIUM CHAIN"/>
    <property type="match status" value="1"/>
</dbReference>
<comment type="caution">
    <text evidence="3">The sequence shown here is derived from an EMBL/GenBank/DDBJ whole genome shotgun (WGS) entry which is preliminary data.</text>
</comment>
<accession>A0AAD9MMP4</accession>
<evidence type="ECO:0000313" key="4">
    <source>
        <dbReference type="Proteomes" id="UP001255856"/>
    </source>
</evidence>
<evidence type="ECO:0000313" key="3">
    <source>
        <dbReference type="EMBL" id="KAK2079938.1"/>
    </source>
</evidence>
<comment type="similarity">
    <text evidence="1">Belongs to the thioesterase family.</text>
</comment>
<dbReference type="SUPFAM" id="SSF53474">
    <property type="entry name" value="alpha/beta-Hydrolases"/>
    <property type="match status" value="1"/>
</dbReference>
<proteinExistence type="inferred from homology"/>
<gene>
    <name evidence="3" type="ORF">QBZ16_002333</name>
</gene>
<dbReference type="Proteomes" id="UP001255856">
    <property type="component" value="Unassembled WGS sequence"/>
</dbReference>
<sequence length="137" mass="15263">MKEAKPTELVQLASDVVEGLDPFMREGEPPFALWGHSMGAWLAYEVARCLERRVEAGAAIQAPMHLFASANRAPSLTRPQDNPDGNVMHTLAADDFWRVYTQRYGANPMLESPVLRARLLPGLKADFALIETYHASR</sequence>
<keyword evidence="4" id="KW-1185">Reference proteome</keyword>
<dbReference type="EMBL" id="JASFZW010000002">
    <property type="protein sequence ID" value="KAK2079938.1"/>
    <property type="molecule type" value="Genomic_DNA"/>
</dbReference>
<reference evidence="3" key="1">
    <citation type="submission" date="2021-01" db="EMBL/GenBank/DDBJ databases">
        <authorList>
            <person name="Eckstrom K.M.E."/>
        </authorList>
    </citation>
    <scope>NUCLEOTIDE SEQUENCE</scope>
    <source>
        <strain evidence="3">UVCC 0001</strain>
    </source>
</reference>
<dbReference type="PANTHER" id="PTHR11487">
    <property type="entry name" value="THIOESTERASE"/>
    <property type="match status" value="1"/>
</dbReference>
<dbReference type="InterPro" id="IPR012223">
    <property type="entry name" value="TEII"/>
</dbReference>
<protein>
    <recommendedName>
        <fullName evidence="2">Thioesterase domain-containing protein</fullName>
    </recommendedName>
</protein>
<dbReference type="InterPro" id="IPR029058">
    <property type="entry name" value="AB_hydrolase_fold"/>
</dbReference>
<dbReference type="Gene3D" id="3.40.50.1820">
    <property type="entry name" value="alpha/beta hydrolase"/>
    <property type="match status" value="1"/>
</dbReference>
<organism evidence="3 4">
    <name type="scientific">Prototheca wickerhamii</name>
    <dbReference type="NCBI Taxonomy" id="3111"/>
    <lineage>
        <taxon>Eukaryota</taxon>
        <taxon>Viridiplantae</taxon>
        <taxon>Chlorophyta</taxon>
        <taxon>core chlorophytes</taxon>
        <taxon>Trebouxiophyceae</taxon>
        <taxon>Chlorellales</taxon>
        <taxon>Chlorellaceae</taxon>
        <taxon>Prototheca</taxon>
    </lineage>
</organism>